<protein>
    <submittedName>
        <fullName evidence="5">Cellobiose phosphorylase</fullName>
    </submittedName>
</protein>
<evidence type="ECO:0000256" key="2">
    <source>
        <dbReference type="ARBA" id="ARBA00022679"/>
    </source>
</evidence>
<name>A0A2X4UY40_SERPL</name>
<feature type="domain" description="Glycosyl hydrolase 94 catalytic" evidence="4">
    <location>
        <begin position="792"/>
        <end position="1216"/>
    </location>
</feature>
<proteinExistence type="predicted"/>
<feature type="domain" description="Glycosyl hydrolase 94 supersandwich" evidence="3">
    <location>
        <begin position="507"/>
        <end position="778"/>
    </location>
</feature>
<keyword evidence="2" id="KW-0808">Transferase</keyword>
<dbReference type="SUPFAM" id="SSF48208">
    <property type="entry name" value="Six-hairpin glycosidases"/>
    <property type="match status" value="1"/>
</dbReference>
<dbReference type="InterPro" id="IPR037824">
    <property type="entry name" value="GH94N_2_NdvB"/>
</dbReference>
<dbReference type="InterPro" id="IPR011013">
    <property type="entry name" value="Gal_mutarotase_sf_dom"/>
</dbReference>
<dbReference type="PANTHER" id="PTHR37469:SF2">
    <property type="entry name" value="CELLOBIONIC ACID PHOSPHORYLASE"/>
    <property type="match status" value="1"/>
</dbReference>
<dbReference type="GO" id="GO:0016757">
    <property type="term" value="F:glycosyltransferase activity"/>
    <property type="evidence" value="ECO:0007669"/>
    <property type="project" value="UniProtKB-KW"/>
</dbReference>
<evidence type="ECO:0000259" key="3">
    <source>
        <dbReference type="Pfam" id="PF06165"/>
    </source>
</evidence>
<dbReference type="InterPro" id="IPR010383">
    <property type="entry name" value="Glyco_hydrolase_94_b-supersand"/>
</dbReference>
<gene>
    <name evidence="5" type="ORF">NCTC12961_04083</name>
</gene>
<keyword evidence="1" id="KW-0328">Glycosyltransferase</keyword>
<dbReference type="Gene3D" id="1.50.10.10">
    <property type="match status" value="1"/>
</dbReference>
<dbReference type="InterPro" id="IPR008928">
    <property type="entry name" value="6-hairpin_glycosidase_sf"/>
</dbReference>
<dbReference type="InterPro" id="IPR052047">
    <property type="entry name" value="GH94_Enzymes"/>
</dbReference>
<dbReference type="Gene3D" id="2.60.420.10">
    <property type="entry name" value="Maltose phosphorylase, domain 3"/>
    <property type="match status" value="1"/>
</dbReference>
<evidence type="ECO:0000313" key="5">
    <source>
        <dbReference type="EMBL" id="SQI43741.1"/>
    </source>
</evidence>
<dbReference type="Proteomes" id="UP000248897">
    <property type="component" value="Chromosome 1"/>
</dbReference>
<dbReference type="CDD" id="cd11756">
    <property type="entry name" value="GH94N_ChvB_NdvB_1_like"/>
    <property type="match status" value="1"/>
</dbReference>
<dbReference type="GO" id="GO:0030246">
    <property type="term" value="F:carbohydrate binding"/>
    <property type="evidence" value="ECO:0007669"/>
    <property type="project" value="InterPro"/>
</dbReference>
<dbReference type="InterPro" id="IPR037018">
    <property type="entry name" value="GH65_N"/>
</dbReference>
<evidence type="ECO:0000259" key="4">
    <source>
        <dbReference type="Pfam" id="PF17167"/>
    </source>
</evidence>
<dbReference type="CDD" id="cd11753">
    <property type="entry name" value="GH94N_ChvB_NdvB_2_like"/>
    <property type="match status" value="1"/>
</dbReference>
<dbReference type="SUPFAM" id="SSF74650">
    <property type="entry name" value="Galactose mutarotase-like"/>
    <property type="match status" value="2"/>
</dbReference>
<dbReference type="SMART" id="SM01068">
    <property type="entry name" value="CBM_X"/>
    <property type="match status" value="2"/>
</dbReference>
<dbReference type="Pfam" id="PF17167">
    <property type="entry name" value="Glyco_hydro_94"/>
    <property type="match status" value="1"/>
</dbReference>
<feature type="domain" description="Glycosyl hydrolase 94 supersandwich" evidence="3">
    <location>
        <begin position="2"/>
        <end position="270"/>
    </location>
</feature>
<dbReference type="InterPro" id="IPR012341">
    <property type="entry name" value="6hp_glycosidase-like_sf"/>
</dbReference>
<dbReference type="PANTHER" id="PTHR37469">
    <property type="entry name" value="CELLOBIONIC ACID PHOSPHORYLASE-RELATED"/>
    <property type="match status" value="1"/>
</dbReference>
<sequence length="1290" mass="143366">MDSPIPEVQLLSNANYHLMLTQAGGSYSRWQNLALTRWREDATCDNWGAFCYLRDPQTGEVWSNTWQPIGGAAKGYSAVFNDAGAEYQRRQSLLSVKTQVVVSPEDDIELRRITLVNRSKQSRTIEITSYAEVVLAPAGNDLAHPAFSNLFVQTELLPDQDAILCHRRPREPNEKCPWLLHMMTVQGRSSQTSFETDRAKFIGRGRTPANPQALYQNTPLTNSAGPVIDPIIAIRQRVVLEPNVPLTLDIFYGVCEDRVSSLAMLEKYRDRHLADRVFELAWSHSQVVLRQLNANEEDANLFNRLASAVVFPAQEMRAASSEIIQNRRGQSGLWGHSISGDLPIVLLTVTDGENIGLVQQLIQAHNYWRLKGLPVDLVILNEDAGGYRQELQNQIMGLIAAGMESTQTDKPGGIFVRTSEHMSPEDHRLLLSVARIYLDDRRGGLNEQLNQRLQLPQIQQQPLSPVTASSKLATVNNLPRNLHSPQLPAIDTLQFYNGLGGFSEDGREYVIAMNESKITPAPWSNVMANPMFGSVVSESGQAYTWYENAHEYRLTPWENDPICDRSGEAFYLRDEENGHFWSPTPLPTRGRGHYLTRHGFGYSVFDHRESGIDSQFTVLVAKEAPVKLFLLTLTNTSGRTRKLSATGYVEFILGDLRQKTAMHIVTQAATPESGCGVLATNHYGGNGSERTAFFGVSGAHCSVSSDRREFIGRNGSLTSPAVLKLRRLSGKVGAGMDPCGAVQSAISLIDGDQRSFVFALGLGQNANEAEALLQKYLQEEALQNELLQVTAHWDDILNKVQIGTPQPAVDLLANGWLLYQTLSCRIQARSGYYQSGGAFGFRDQLQDTLALTHAAPERLRQQILLCASRQFVEGDVQHWWHPPQGNGVRTLCSDDYLWLPLAICHYLDATDDKTILEEQVGYLEARKLAPGEESSYEQPALSATQETLYQHGVRALKHGLNFGEHGLPLMGAGDWNDGMNMVGLEGRGESVWLGFFLFHILQRYGELATARNDKELATLCRQQAATLRDNLRDHAWDGEWYRRGYFDSGEPLGSHESAECRIDAIAQSWSVLSGAGDKPRSLQAMQSLDKHLVDNQAGLIKLLTPPFDGNGPNPGYIRGYLPGVRENGGQYTHGAVWAVMAFAEMGNIERAWELMALINPINHSLDSTAAERYKVEPYVVTADIYAVAPHVGRGGWSWYTGSAGWMYRLIVESLLGVKRHGDRLTVNTRLPADWPQVTLNYREGGSEYRLTIRQGQGEALVTVDGEKQPEAAITLVDDGKIHQVEVTLGQ</sequence>
<dbReference type="GO" id="GO:0005975">
    <property type="term" value="P:carbohydrate metabolic process"/>
    <property type="evidence" value="ECO:0007669"/>
    <property type="project" value="InterPro"/>
</dbReference>
<dbReference type="Gene3D" id="2.70.98.40">
    <property type="entry name" value="Glycoside hydrolase, family 65, N-terminal domain"/>
    <property type="match status" value="2"/>
</dbReference>
<dbReference type="EMBL" id="LS483469">
    <property type="protein sequence ID" value="SQI43741.1"/>
    <property type="molecule type" value="Genomic_DNA"/>
</dbReference>
<dbReference type="STRING" id="82996.ADP72_18850"/>
<accession>A0A2X4UY40</accession>
<dbReference type="InterPro" id="IPR033432">
    <property type="entry name" value="GH94_catalytic"/>
</dbReference>
<reference evidence="5 6" key="1">
    <citation type="submission" date="2018-06" db="EMBL/GenBank/DDBJ databases">
        <authorList>
            <consortium name="Pathogen Informatics"/>
            <person name="Doyle S."/>
        </authorList>
    </citation>
    <scope>NUCLEOTIDE SEQUENCE [LARGE SCALE GENOMIC DNA]</scope>
    <source>
        <strain evidence="5 6">NCTC12961</strain>
    </source>
</reference>
<dbReference type="Pfam" id="PF06165">
    <property type="entry name" value="GH94_b-supersand"/>
    <property type="match status" value="2"/>
</dbReference>
<dbReference type="InterPro" id="IPR037820">
    <property type="entry name" value="GH94N_NdvB"/>
</dbReference>
<organism evidence="5 6">
    <name type="scientific">Serratia plymuthica</name>
    <dbReference type="NCBI Taxonomy" id="82996"/>
    <lineage>
        <taxon>Bacteria</taxon>
        <taxon>Pseudomonadati</taxon>
        <taxon>Pseudomonadota</taxon>
        <taxon>Gammaproteobacteria</taxon>
        <taxon>Enterobacterales</taxon>
        <taxon>Yersiniaceae</taxon>
        <taxon>Serratia</taxon>
    </lineage>
</organism>
<evidence type="ECO:0000313" key="6">
    <source>
        <dbReference type="Proteomes" id="UP000248897"/>
    </source>
</evidence>
<evidence type="ECO:0000256" key="1">
    <source>
        <dbReference type="ARBA" id="ARBA00022676"/>
    </source>
</evidence>